<feature type="non-terminal residue" evidence="2">
    <location>
        <position position="256"/>
    </location>
</feature>
<dbReference type="OrthoDB" id="2401402at2759"/>
<accession>A0A9P6JFL1</accession>
<feature type="non-terminal residue" evidence="2">
    <location>
        <position position="1"/>
    </location>
</feature>
<evidence type="ECO:0000313" key="2">
    <source>
        <dbReference type="EMBL" id="KAF9969893.1"/>
    </source>
</evidence>
<protein>
    <submittedName>
        <fullName evidence="2">Uncharacterized protein</fullName>
    </submittedName>
</protein>
<feature type="compositionally biased region" description="Polar residues" evidence="1">
    <location>
        <begin position="1"/>
        <end position="14"/>
    </location>
</feature>
<feature type="region of interest" description="Disordered" evidence="1">
    <location>
        <begin position="1"/>
        <end position="20"/>
    </location>
</feature>
<sequence length="256" mass="28314">SASKYHSVNQQPRFSTEMPPRVMETTMASTSASAYKISGRPMMLTPNTLNYLRSTLPDGESISKMVMSKDVQDKKINENEIPEAHEVFSHVHLLKIEKGGQVGLERIVGVILVTESHQFEVLCTEVYSSDTVEDPHAESHSAFPSSVPTNASSTQYKGELIITHLHDMANNRKLVIGVRNHNYLVTSGFHNETALVGLGRCSVFPMKAPESGSGRKDRTLGYTKGLAQVRSRFGHKTMLHTTSCCVARVRIRNTDA</sequence>
<proteinExistence type="predicted"/>
<comment type="caution">
    <text evidence="2">The sequence shown here is derived from an EMBL/GenBank/DDBJ whole genome shotgun (WGS) entry which is preliminary data.</text>
</comment>
<organism evidence="2 3">
    <name type="scientific">Modicella reniformis</name>
    <dbReference type="NCBI Taxonomy" id="1440133"/>
    <lineage>
        <taxon>Eukaryota</taxon>
        <taxon>Fungi</taxon>
        <taxon>Fungi incertae sedis</taxon>
        <taxon>Mucoromycota</taxon>
        <taxon>Mortierellomycotina</taxon>
        <taxon>Mortierellomycetes</taxon>
        <taxon>Mortierellales</taxon>
        <taxon>Mortierellaceae</taxon>
        <taxon>Modicella</taxon>
    </lineage>
</organism>
<dbReference type="AlphaFoldDB" id="A0A9P6JFL1"/>
<dbReference type="Proteomes" id="UP000749646">
    <property type="component" value="Unassembled WGS sequence"/>
</dbReference>
<gene>
    <name evidence="2" type="ORF">BGZ65_011544</name>
</gene>
<reference evidence="2" key="1">
    <citation type="journal article" date="2020" name="Fungal Divers.">
        <title>Resolving the Mortierellaceae phylogeny through synthesis of multi-gene phylogenetics and phylogenomics.</title>
        <authorList>
            <person name="Vandepol N."/>
            <person name="Liber J."/>
            <person name="Desiro A."/>
            <person name="Na H."/>
            <person name="Kennedy M."/>
            <person name="Barry K."/>
            <person name="Grigoriev I.V."/>
            <person name="Miller A.N."/>
            <person name="O'Donnell K."/>
            <person name="Stajich J.E."/>
            <person name="Bonito G."/>
        </authorList>
    </citation>
    <scope>NUCLEOTIDE SEQUENCE</scope>
    <source>
        <strain evidence="2">MES-2147</strain>
    </source>
</reference>
<name>A0A9P6JFL1_9FUNG</name>
<evidence type="ECO:0000256" key="1">
    <source>
        <dbReference type="SAM" id="MobiDB-lite"/>
    </source>
</evidence>
<dbReference type="EMBL" id="JAAAHW010005103">
    <property type="protein sequence ID" value="KAF9969893.1"/>
    <property type="molecule type" value="Genomic_DNA"/>
</dbReference>
<evidence type="ECO:0000313" key="3">
    <source>
        <dbReference type="Proteomes" id="UP000749646"/>
    </source>
</evidence>
<keyword evidence="3" id="KW-1185">Reference proteome</keyword>